<protein>
    <submittedName>
        <fullName evidence="3">Uncharacterized protein</fullName>
    </submittedName>
</protein>
<proteinExistence type="predicted"/>
<evidence type="ECO:0000256" key="1">
    <source>
        <dbReference type="SAM" id="MobiDB-lite"/>
    </source>
</evidence>
<dbReference type="OMA" id="HKSHAWV"/>
<evidence type="ECO:0000313" key="3">
    <source>
        <dbReference type="EMBL" id="CAD7090376.1"/>
    </source>
</evidence>
<evidence type="ECO:0000313" key="4">
    <source>
        <dbReference type="Proteomes" id="UP000594454"/>
    </source>
</evidence>
<reference evidence="3 4" key="1">
    <citation type="submission" date="2020-11" db="EMBL/GenBank/DDBJ databases">
        <authorList>
            <person name="Wallbank WR R."/>
            <person name="Pardo Diaz C."/>
            <person name="Kozak K."/>
            <person name="Martin S."/>
            <person name="Jiggins C."/>
            <person name="Moest M."/>
            <person name="Warren A I."/>
            <person name="Generalovic N T."/>
            <person name="Byers J.R.P. K."/>
            <person name="Montejo-Kovacevich G."/>
            <person name="Yen C E."/>
        </authorList>
    </citation>
    <scope>NUCLEOTIDE SEQUENCE [LARGE SCALE GENOMIC DNA]</scope>
</reference>
<keyword evidence="4" id="KW-1185">Reference proteome</keyword>
<feature type="region of interest" description="Disordered" evidence="1">
    <location>
        <begin position="118"/>
        <end position="140"/>
    </location>
</feature>
<sequence length="490" mass="53770">MWLKKILFVIFICINISRGHTTQRPGRDDDSNPLLDMASAFLQDALANQNGNAGGGGGIAGVAALLGNLMQPGATGKSNSGLAQIISGLGSMLSNSNNGNGGGIDPSIIGNVIELFTQPDPQEDTGSHRQKRKAPSEESGIGLDSILQIASAFMNSQKQSGRSSGGNQGEGLMSLLPMVLQAVNSFSGPEGQKTQDRHKDHAWVLPPFLENIHVLWDHFSNSELAEALWHKSGINAIFKGFTGRDGKLDYDKLFDSLNNQSFRRRWIKAATVYLADWASYLANPEVYQRYFQTALMMTNGFLKSQGYPKTAFFDPARPSETISNLVDHIAKRHLNVKVDSRTYVKPAVSYIKELLKLGQARGLLQKFNATDLSDKLTDTLNLEVIEPVLKTHRAYRFAMENPQCDKFVLCDINSHDPNEKLGLAGFKSGTTKVGSMAAAWVISAHTGTPFWTLFAIINDPYNCETRFPVDCTGFHEGEAKVTTEYIHNEL</sequence>
<organism evidence="3 4">
    <name type="scientific">Hermetia illucens</name>
    <name type="common">Black soldier fly</name>
    <dbReference type="NCBI Taxonomy" id="343691"/>
    <lineage>
        <taxon>Eukaryota</taxon>
        <taxon>Metazoa</taxon>
        <taxon>Ecdysozoa</taxon>
        <taxon>Arthropoda</taxon>
        <taxon>Hexapoda</taxon>
        <taxon>Insecta</taxon>
        <taxon>Pterygota</taxon>
        <taxon>Neoptera</taxon>
        <taxon>Endopterygota</taxon>
        <taxon>Diptera</taxon>
        <taxon>Brachycera</taxon>
        <taxon>Stratiomyomorpha</taxon>
        <taxon>Stratiomyidae</taxon>
        <taxon>Hermetiinae</taxon>
        <taxon>Hermetia</taxon>
    </lineage>
</organism>
<feature type="signal peptide" evidence="2">
    <location>
        <begin position="1"/>
        <end position="19"/>
    </location>
</feature>
<name>A0A7R8V056_HERIL</name>
<feature type="chain" id="PRO_5031570640" evidence="2">
    <location>
        <begin position="20"/>
        <end position="490"/>
    </location>
</feature>
<accession>A0A7R8V056</accession>
<dbReference type="AlphaFoldDB" id="A0A7R8V056"/>
<keyword evidence="2" id="KW-0732">Signal</keyword>
<dbReference type="InParanoid" id="A0A7R8V056"/>
<dbReference type="EMBL" id="LR899013">
    <property type="protein sequence ID" value="CAD7090376.1"/>
    <property type="molecule type" value="Genomic_DNA"/>
</dbReference>
<evidence type="ECO:0000256" key="2">
    <source>
        <dbReference type="SAM" id="SignalP"/>
    </source>
</evidence>
<dbReference type="Proteomes" id="UP000594454">
    <property type="component" value="Chromosome 5"/>
</dbReference>
<gene>
    <name evidence="3" type="ORF">HERILL_LOCUS12862</name>
</gene>
<dbReference type="FunCoup" id="A0A7R8V056">
    <property type="interactions" value="94"/>
</dbReference>
<dbReference type="OrthoDB" id="6339459at2759"/>